<dbReference type="InterPro" id="IPR001841">
    <property type="entry name" value="Znf_RING"/>
</dbReference>
<dbReference type="Pfam" id="PF12796">
    <property type="entry name" value="Ank_2"/>
    <property type="match status" value="1"/>
</dbReference>
<keyword evidence="1" id="KW-0863">Zinc-finger</keyword>
<dbReference type="InterPro" id="IPR013083">
    <property type="entry name" value="Znf_RING/FYVE/PHD"/>
</dbReference>
<evidence type="ECO:0000256" key="2">
    <source>
        <dbReference type="SAM" id="MobiDB-lite"/>
    </source>
</evidence>
<dbReference type="GO" id="GO:0061630">
    <property type="term" value="F:ubiquitin protein ligase activity"/>
    <property type="evidence" value="ECO:0007669"/>
    <property type="project" value="TreeGrafter"/>
</dbReference>
<dbReference type="Proteomes" id="UP000031737">
    <property type="component" value="Unassembled WGS sequence"/>
</dbReference>
<feature type="region of interest" description="Disordered" evidence="2">
    <location>
        <begin position="150"/>
        <end position="196"/>
    </location>
</feature>
<dbReference type="GO" id="GO:0006511">
    <property type="term" value="P:ubiquitin-dependent protein catabolic process"/>
    <property type="evidence" value="ECO:0007669"/>
    <property type="project" value="TreeGrafter"/>
</dbReference>
<evidence type="ECO:0000313" key="5">
    <source>
        <dbReference type="Proteomes" id="UP000031737"/>
    </source>
</evidence>
<dbReference type="InterPro" id="IPR036770">
    <property type="entry name" value="Ankyrin_rpt-contain_sf"/>
</dbReference>
<evidence type="ECO:0000313" key="4">
    <source>
        <dbReference type="EMBL" id="ESL10624.1"/>
    </source>
</evidence>
<sequence>MIGGRSMNQGNQQQKCVSHMEFHYAANGNMAALREWLRKHPERVNIPRPGSQYTLLSTAVKCCHLDTVQMLVGEFHADLGVPCGGMGNTCVHTAASNCSVDILSYLLSCSPPLKPNAFMEYPRDMAEMADADKESKEKCVAMLRAYEEASGQLRPTQETGSSAVLPPLPQQRRHVPRQSSPLPLSRPLTTPASTAKAALRDIIREVRLDNDENEGDGARWQTSHGWLGQRRHSQAPSPLLSAVHGLRDGLARRGGMDANCGRPRNERSLKAQANFPLDLQAFRRVYGNGFDFIEGTHRYVIRGLLPYTFKEHVYYTPVILILCKPTNAVGDGSVGSQQDFHSDSHSGKLPPVACYRALIDRKRLGGLFISRRATYIDPCTAAIIPSAADAYYRNLLDFLRYAVLDNFERIPPLTSSSIESRVVQDDLPLFLLYPRQREATLRILRELSLFGDGALTYDSATFRVEGFLPLFVPLSSSSSGGGGGDAHTAGKALSNAASGPPLESHSTRTNHNKIESAVLAGDLIMKLKLRVQFDANSNFENPPRVYFTNAVTNALEPWSSYEFLSRIMLDSTSGEVCCGKLSSLAGWKQHGSLLAVLTELQQKATSLLMEYCTTPTLCESGKGDSLCSATPSTSMQYETPSVERTGLEEDMGFILVGRPMTATAEALAAAAADNNNKDNNSDMWTFVSQGDDTGTASRCVFCAEAERNVVLLPCRHLVLCRACSLRYKDRLADAMLCPICRTPTETLLEIFS</sequence>
<dbReference type="Gene3D" id="3.30.40.10">
    <property type="entry name" value="Zinc/RING finger domain, C3HC4 (zinc finger)"/>
    <property type="match status" value="1"/>
</dbReference>
<dbReference type="OrthoDB" id="1711136at2759"/>
<proteinExistence type="predicted"/>
<gene>
    <name evidence="4" type="ORF">TRSC58_01640</name>
</gene>
<keyword evidence="1" id="KW-0862">Zinc</keyword>
<dbReference type="PROSITE" id="PS50089">
    <property type="entry name" value="ZF_RING_2"/>
    <property type="match status" value="1"/>
</dbReference>
<dbReference type="SMART" id="SM00248">
    <property type="entry name" value="ANK"/>
    <property type="match status" value="2"/>
</dbReference>
<reference evidence="4 5" key="1">
    <citation type="submission" date="2013-07" db="EMBL/GenBank/DDBJ databases">
        <authorList>
            <person name="Stoco P.H."/>
            <person name="Wagner G."/>
            <person name="Gerber A."/>
            <person name="Zaha A."/>
            <person name="Thompson C."/>
            <person name="Bartholomeu D.C."/>
            <person name="Luckemeyer D.D."/>
            <person name="Bahia D."/>
            <person name="Loreto E."/>
            <person name="Prestes E.B."/>
            <person name="Lima F.M."/>
            <person name="Rodrigues-Luiz G."/>
            <person name="Vallejo G.A."/>
            <person name="Filho J.F."/>
            <person name="Monteiro K.M."/>
            <person name="Tyler K.M."/>
            <person name="de Almeida L.G."/>
            <person name="Ortiz M.F."/>
            <person name="Siervo M.A."/>
            <person name="de Moraes M.H."/>
            <person name="Cunha O.L."/>
            <person name="Mendonca-Neto R."/>
            <person name="Silva R."/>
            <person name="Teixeira S.M."/>
            <person name="Murta S.M."/>
            <person name="Sincero T.C."/>
            <person name="Mendes T.A."/>
            <person name="Urmenyi T.P."/>
            <person name="Silva V.G."/>
            <person name="da Rocha W.D."/>
            <person name="Andersson B."/>
            <person name="Romanha A.J."/>
            <person name="Steindel M."/>
            <person name="de Vasconcelos A.T."/>
            <person name="Grisard E.C."/>
        </authorList>
    </citation>
    <scope>NUCLEOTIDE SEQUENCE [LARGE SCALE GENOMIC DNA]</scope>
    <source>
        <strain evidence="4 5">SC58</strain>
    </source>
</reference>
<dbReference type="Pfam" id="PF13920">
    <property type="entry name" value="zf-C3HC4_3"/>
    <property type="match status" value="1"/>
</dbReference>
<dbReference type="AlphaFoldDB" id="A0A061J6Z0"/>
<dbReference type="SUPFAM" id="SSF57850">
    <property type="entry name" value="RING/U-box"/>
    <property type="match status" value="1"/>
</dbReference>
<dbReference type="SMART" id="SM00184">
    <property type="entry name" value="RING"/>
    <property type="match status" value="1"/>
</dbReference>
<accession>A0A061J6Z0</accession>
<dbReference type="GO" id="GO:0016567">
    <property type="term" value="P:protein ubiquitination"/>
    <property type="evidence" value="ECO:0007669"/>
    <property type="project" value="TreeGrafter"/>
</dbReference>
<dbReference type="InterPro" id="IPR002110">
    <property type="entry name" value="Ankyrin_rpt"/>
</dbReference>
<feature type="region of interest" description="Disordered" evidence="2">
    <location>
        <begin position="482"/>
        <end position="511"/>
    </location>
</feature>
<feature type="compositionally biased region" description="Low complexity" evidence="2">
    <location>
        <begin position="179"/>
        <end position="194"/>
    </location>
</feature>
<evidence type="ECO:0000256" key="1">
    <source>
        <dbReference type="PROSITE-ProRule" id="PRU00175"/>
    </source>
</evidence>
<keyword evidence="5" id="KW-1185">Reference proteome</keyword>
<dbReference type="SUPFAM" id="SSF48403">
    <property type="entry name" value="Ankyrin repeat"/>
    <property type="match status" value="1"/>
</dbReference>
<protein>
    <recommendedName>
        <fullName evidence="3">RING-type domain-containing protein</fullName>
    </recommendedName>
</protein>
<comment type="caution">
    <text evidence="4">The sequence shown here is derived from an EMBL/GenBank/DDBJ whole genome shotgun (WGS) entry which is preliminary data.</text>
</comment>
<dbReference type="PANTHER" id="PTHR22696:SF1">
    <property type="entry name" value="E3 UBIQUITIN-PROTEIN LIGASE RNF26"/>
    <property type="match status" value="1"/>
</dbReference>
<name>A0A061J6Z0_TRYRA</name>
<feature type="domain" description="RING-type" evidence="3">
    <location>
        <begin position="699"/>
        <end position="741"/>
    </location>
</feature>
<organism evidence="4 5">
    <name type="scientific">Trypanosoma rangeli SC58</name>
    <dbReference type="NCBI Taxonomy" id="429131"/>
    <lineage>
        <taxon>Eukaryota</taxon>
        <taxon>Discoba</taxon>
        <taxon>Euglenozoa</taxon>
        <taxon>Kinetoplastea</taxon>
        <taxon>Metakinetoplastina</taxon>
        <taxon>Trypanosomatida</taxon>
        <taxon>Trypanosomatidae</taxon>
        <taxon>Trypanosoma</taxon>
        <taxon>Herpetosoma</taxon>
    </lineage>
</organism>
<evidence type="ECO:0000259" key="3">
    <source>
        <dbReference type="PROSITE" id="PS50089"/>
    </source>
</evidence>
<feature type="compositionally biased region" description="Polar residues" evidence="2">
    <location>
        <begin position="153"/>
        <end position="162"/>
    </location>
</feature>
<dbReference type="PANTHER" id="PTHR22696">
    <property type="entry name" value="E3 UBIQUITIN-PROTEIN LIGASE RNF26"/>
    <property type="match status" value="1"/>
</dbReference>
<dbReference type="EMBL" id="AUPL01001640">
    <property type="protein sequence ID" value="ESL10624.1"/>
    <property type="molecule type" value="Genomic_DNA"/>
</dbReference>
<keyword evidence="1" id="KW-0479">Metal-binding</keyword>
<dbReference type="VEuPathDB" id="TriTrypDB:TRSC58_01640"/>
<dbReference type="GO" id="GO:0008270">
    <property type="term" value="F:zinc ion binding"/>
    <property type="evidence" value="ECO:0007669"/>
    <property type="project" value="UniProtKB-KW"/>
</dbReference>
<dbReference type="Gene3D" id="1.25.40.20">
    <property type="entry name" value="Ankyrin repeat-containing domain"/>
    <property type="match status" value="1"/>
</dbReference>
<feature type="region of interest" description="Disordered" evidence="2">
    <location>
        <begin position="210"/>
        <end position="237"/>
    </location>
</feature>